<proteinExistence type="predicted"/>
<evidence type="ECO:0000313" key="1">
    <source>
        <dbReference type="EMBL" id="ADV80944.1"/>
    </source>
</evidence>
<evidence type="ECO:0000313" key="2">
    <source>
        <dbReference type="Proteomes" id="UP000006844"/>
    </source>
</evidence>
<dbReference type="eggNOG" id="COG2929">
    <property type="taxonomic scope" value="Bacteria"/>
</dbReference>
<name>E8UYZ9_TERSS</name>
<dbReference type="Proteomes" id="UP000006844">
    <property type="component" value="Chromosome"/>
</dbReference>
<dbReference type="Pfam" id="PF04365">
    <property type="entry name" value="BrnT_toxin"/>
    <property type="match status" value="1"/>
</dbReference>
<dbReference type="AlphaFoldDB" id="E8UYZ9"/>
<dbReference type="KEGG" id="tsa:AciPR4_0103"/>
<dbReference type="InterPro" id="IPR038573">
    <property type="entry name" value="BrnT_sf"/>
</dbReference>
<dbReference type="HOGENOM" id="CLU_149290_1_2_0"/>
<dbReference type="InterPro" id="IPR007460">
    <property type="entry name" value="BrnT_toxin"/>
</dbReference>
<dbReference type="EMBL" id="CP002467">
    <property type="protein sequence ID" value="ADV80944.1"/>
    <property type="molecule type" value="Genomic_DNA"/>
</dbReference>
<sequence length="112" mass="12861">MGLESLKRCIYNSHMDVYSTLDGQGFVWNTDKAASNASLHGVRFEEAREAFLDPLARYEDASPQQEARHACIGLTTDYRLLYVVHVIWEGDVLRLISARLAEPAERRRYEDD</sequence>
<keyword evidence="2" id="KW-1185">Reference proteome</keyword>
<dbReference type="Gene3D" id="3.10.450.530">
    <property type="entry name" value="Ribonuclease toxin, BrnT, of type II toxin-antitoxin system"/>
    <property type="match status" value="1"/>
</dbReference>
<dbReference type="STRING" id="401053.AciPR4_0103"/>
<reference evidence="1 2" key="1">
    <citation type="journal article" date="2012" name="Stand. Genomic Sci.">
        <title>Complete genome sequence of Terriglobus saanensis type strain SP1PR4(T), an Acidobacteria from tundra soil.</title>
        <authorList>
            <person name="Rawat S.R."/>
            <person name="Mannisto M.K."/>
            <person name="Starovoytov V."/>
            <person name="Goodwin L."/>
            <person name="Nolan M."/>
            <person name="Hauser L."/>
            <person name="Land M."/>
            <person name="Davenport K.W."/>
            <person name="Woyke T."/>
            <person name="Haggblom M.M."/>
        </authorList>
    </citation>
    <scope>NUCLEOTIDE SEQUENCE</scope>
    <source>
        <strain evidence="2">ATCC BAA-1853 / DSM 23119 / SP1PR4</strain>
    </source>
</reference>
<protein>
    <recommendedName>
        <fullName evidence="3">BrnT family toxin</fullName>
    </recommendedName>
</protein>
<organism evidence="1 2">
    <name type="scientific">Terriglobus saanensis (strain ATCC BAA-1853 / DSM 23119 / SP1PR4)</name>
    <dbReference type="NCBI Taxonomy" id="401053"/>
    <lineage>
        <taxon>Bacteria</taxon>
        <taxon>Pseudomonadati</taxon>
        <taxon>Acidobacteriota</taxon>
        <taxon>Terriglobia</taxon>
        <taxon>Terriglobales</taxon>
        <taxon>Acidobacteriaceae</taxon>
        <taxon>Terriglobus</taxon>
    </lineage>
</organism>
<evidence type="ECO:0008006" key="3">
    <source>
        <dbReference type="Google" id="ProtNLM"/>
    </source>
</evidence>
<accession>E8UYZ9</accession>
<gene>
    <name evidence="1" type="ordered locus">AciPR4_0103</name>
</gene>